<dbReference type="InterPro" id="IPR029046">
    <property type="entry name" value="LolA/LolB/LppX"/>
</dbReference>
<feature type="compositionally biased region" description="Low complexity" evidence="1">
    <location>
        <begin position="34"/>
        <end position="45"/>
    </location>
</feature>
<dbReference type="EMBL" id="JZDQ02000016">
    <property type="protein sequence ID" value="OIJ26360.1"/>
    <property type="molecule type" value="Genomic_DNA"/>
</dbReference>
<dbReference type="AlphaFoldDB" id="A0A1J4N6U0"/>
<keyword evidence="4" id="KW-1185">Reference proteome</keyword>
<accession>A0A1J4N6U0</accession>
<comment type="caution">
    <text evidence="3">The sequence shown here is derived from an EMBL/GenBank/DDBJ whole genome shotgun (WGS) entry which is preliminary data.</text>
</comment>
<evidence type="ECO:0000256" key="1">
    <source>
        <dbReference type="SAM" id="MobiDB-lite"/>
    </source>
</evidence>
<evidence type="ECO:0000256" key="2">
    <source>
        <dbReference type="SAM" id="SignalP"/>
    </source>
</evidence>
<proteinExistence type="predicted"/>
<dbReference type="Gene3D" id="2.50.20.20">
    <property type="match status" value="1"/>
</dbReference>
<organism evidence="3 4">
    <name type="scientific">Nocardioides luteus</name>
    <dbReference type="NCBI Taxonomy" id="1844"/>
    <lineage>
        <taxon>Bacteria</taxon>
        <taxon>Bacillati</taxon>
        <taxon>Actinomycetota</taxon>
        <taxon>Actinomycetes</taxon>
        <taxon>Propionibacteriales</taxon>
        <taxon>Nocardioidaceae</taxon>
        <taxon>Nocardioides</taxon>
    </lineage>
</organism>
<dbReference type="OrthoDB" id="3369896at2"/>
<reference evidence="3" key="1">
    <citation type="submission" date="2016-10" db="EMBL/GenBank/DDBJ databases">
        <title>Draft Genome Sequence of Nocardioides luteus Strain BAFB, an Alkane-Degrading Bacterium Isolated from JP-7 Polluted Soil.</title>
        <authorList>
            <person name="Brown L."/>
            <person name="Ruiz O.N."/>
            <person name="Gunasekera T."/>
        </authorList>
    </citation>
    <scope>NUCLEOTIDE SEQUENCE [LARGE SCALE GENOMIC DNA]</scope>
    <source>
        <strain evidence="3">BAFB</strain>
    </source>
</reference>
<dbReference type="RefSeq" id="WP_045548960.1">
    <property type="nucleotide sequence ID" value="NZ_JZDQ02000016.1"/>
</dbReference>
<dbReference type="Proteomes" id="UP000033772">
    <property type="component" value="Unassembled WGS sequence"/>
</dbReference>
<name>A0A1J4N6U0_9ACTN</name>
<protein>
    <recommendedName>
        <fullName evidence="5">LppX_LprAFG lipoprotein</fullName>
    </recommendedName>
</protein>
<feature type="signal peptide" evidence="2">
    <location>
        <begin position="1"/>
        <end position="21"/>
    </location>
</feature>
<evidence type="ECO:0000313" key="3">
    <source>
        <dbReference type="EMBL" id="OIJ26360.1"/>
    </source>
</evidence>
<feature type="region of interest" description="Disordered" evidence="1">
    <location>
        <begin position="26"/>
        <end position="50"/>
    </location>
</feature>
<gene>
    <name evidence="3" type="ORF">UG56_012795</name>
</gene>
<sequence length="247" mass="26004">MKYGRRLAAAAIALSATFAVAACGESSDQTADSPDAAAAEGPGFEAGDKLSKSEADELIDTAADAMSTIHVEMGVDAVEDGASVSATSVGDYQREPVISQTKLTVDEADGQTVMEIIVIGETTYVRMDGDKEWMKDDGMFSGLVSALVPSPYTLFESLSGEVADDTITYVGQEEVDGADLAHYSFAVDEDVTGEGDGTLDGWFDADGQPIRLAMAMVKDNEITMDFSKHGEKLTVTEPKAEELTDGA</sequence>
<keyword evidence="2" id="KW-0732">Signal</keyword>
<evidence type="ECO:0008006" key="5">
    <source>
        <dbReference type="Google" id="ProtNLM"/>
    </source>
</evidence>
<evidence type="ECO:0000313" key="4">
    <source>
        <dbReference type="Proteomes" id="UP000033772"/>
    </source>
</evidence>
<dbReference type="PROSITE" id="PS51257">
    <property type="entry name" value="PROKAR_LIPOPROTEIN"/>
    <property type="match status" value="1"/>
</dbReference>
<feature type="chain" id="PRO_5009630594" description="LppX_LprAFG lipoprotein" evidence="2">
    <location>
        <begin position="22"/>
        <end position="247"/>
    </location>
</feature>
<dbReference type="SUPFAM" id="SSF89392">
    <property type="entry name" value="Prokaryotic lipoproteins and lipoprotein localization factors"/>
    <property type="match status" value="1"/>
</dbReference>